<accession>A0AAE4CSQ4</accession>
<dbReference type="Proteomes" id="UP001183629">
    <property type="component" value="Unassembled WGS sequence"/>
</dbReference>
<keyword evidence="2" id="KW-1185">Reference proteome</keyword>
<evidence type="ECO:0000313" key="1">
    <source>
        <dbReference type="EMBL" id="MDR7322542.1"/>
    </source>
</evidence>
<gene>
    <name evidence="1" type="ORF">J2S44_002792</name>
</gene>
<sequence>MTASAGGAMTDAIITSNGGPWARFTDVGISAYYSDSGMLSGIAVDAISGPQALYDSHELVGHAPSGYEAWIENYTELYDLLLRYSEKGIPSSPDLGFLVRVQRAGDVVLTRPVFVIESWLDSPYDSIPRVEWNTF</sequence>
<evidence type="ECO:0000313" key="2">
    <source>
        <dbReference type="Proteomes" id="UP001183629"/>
    </source>
</evidence>
<reference evidence="1 2" key="1">
    <citation type="submission" date="2023-07" db="EMBL/GenBank/DDBJ databases">
        <title>Sequencing the genomes of 1000 actinobacteria strains.</title>
        <authorList>
            <person name="Klenk H.-P."/>
        </authorList>
    </citation>
    <scope>NUCLEOTIDE SEQUENCE [LARGE SCALE GENOMIC DNA]</scope>
    <source>
        <strain evidence="1 2">DSM 44711</strain>
    </source>
</reference>
<name>A0AAE4CSQ4_9ACTN</name>
<proteinExistence type="predicted"/>
<dbReference type="RefSeq" id="WP_310413088.1">
    <property type="nucleotide sequence ID" value="NZ_JAVDYC010000001.1"/>
</dbReference>
<dbReference type="EMBL" id="JAVDYC010000001">
    <property type="protein sequence ID" value="MDR7322542.1"/>
    <property type="molecule type" value="Genomic_DNA"/>
</dbReference>
<protein>
    <submittedName>
        <fullName evidence="1">Uncharacterized protein</fullName>
    </submittedName>
</protein>
<dbReference type="AlphaFoldDB" id="A0AAE4CSQ4"/>
<comment type="caution">
    <text evidence="1">The sequence shown here is derived from an EMBL/GenBank/DDBJ whole genome shotgun (WGS) entry which is preliminary data.</text>
</comment>
<organism evidence="1 2">
    <name type="scientific">Catenuloplanes niger</name>
    <dbReference type="NCBI Taxonomy" id="587534"/>
    <lineage>
        <taxon>Bacteria</taxon>
        <taxon>Bacillati</taxon>
        <taxon>Actinomycetota</taxon>
        <taxon>Actinomycetes</taxon>
        <taxon>Micromonosporales</taxon>
        <taxon>Micromonosporaceae</taxon>
        <taxon>Catenuloplanes</taxon>
    </lineage>
</organism>